<protein>
    <submittedName>
        <fullName evidence="3">Stage V sporulation protein AA</fullName>
    </submittedName>
</protein>
<evidence type="ECO:0000259" key="2">
    <source>
        <dbReference type="Pfam" id="PF12164"/>
    </source>
</evidence>
<feature type="domain" description="Stage V sporulation protein AA" evidence="2">
    <location>
        <begin position="9"/>
        <end position="92"/>
    </location>
</feature>
<evidence type="ECO:0000313" key="4">
    <source>
        <dbReference type="Proteomes" id="UP000608071"/>
    </source>
</evidence>
<gene>
    <name evidence="3" type="ORF">H9647_07920</name>
</gene>
<keyword evidence="1" id="KW-1133">Transmembrane helix</keyword>
<dbReference type="RefSeq" id="WP_191799197.1">
    <property type="nucleotide sequence ID" value="NZ_JACSQL010000002.1"/>
</dbReference>
<organism evidence="3 4">
    <name type="scientific">Paenibacillus gallinarum</name>
    <dbReference type="NCBI Taxonomy" id="2762232"/>
    <lineage>
        <taxon>Bacteria</taxon>
        <taxon>Bacillati</taxon>
        <taxon>Bacillota</taxon>
        <taxon>Bacilli</taxon>
        <taxon>Bacillales</taxon>
        <taxon>Paenibacillaceae</taxon>
        <taxon>Paenibacillus</taxon>
    </lineage>
</organism>
<name>A0ABR8SWV5_9BACL</name>
<feature type="transmembrane region" description="Helical" evidence="1">
    <location>
        <begin position="103"/>
        <end position="124"/>
    </location>
</feature>
<dbReference type="Pfam" id="PF12164">
    <property type="entry name" value="SporV_AA"/>
    <property type="match status" value="1"/>
</dbReference>
<dbReference type="EMBL" id="JACSQL010000002">
    <property type="protein sequence ID" value="MBD7967987.1"/>
    <property type="molecule type" value="Genomic_DNA"/>
</dbReference>
<accession>A0ABR8SWV5</accession>
<dbReference type="InterPro" id="IPR021997">
    <property type="entry name" value="SporV_AA"/>
</dbReference>
<evidence type="ECO:0000256" key="1">
    <source>
        <dbReference type="SAM" id="Phobius"/>
    </source>
</evidence>
<proteinExistence type="predicted"/>
<reference evidence="3 4" key="1">
    <citation type="submission" date="2020-08" db="EMBL/GenBank/DDBJ databases">
        <title>A Genomic Blueprint of the Chicken Gut Microbiome.</title>
        <authorList>
            <person name="Gilroy R."/>
            <person name="Ravi A."/>
            <person name="Getino M."/>
            <person name="Pursley I."/>
            <person name="Horton D.L."/>
            <person name="Alikhan N.-F."/>
            <person name="Baker D."/>
            <person name="Gharbi K."/>
            <person name="Hall N."/>
            <person name="Watson M."/>
            <person name="Adriaenssens E.M."/>
            <person name="Foster-Nyarko E."/>
            <person name="Jarju S."/>
            <person name="Secka A."/>
            <person name="Antonio M."/>
            <person name="Oren A."/>
            <person name="Chaudhuri R."/>
            <person name="La Ragione R.M."/>
            <person name="Hildebrand F."/>
            <person name="Pallen M.J."/>
        </authorList>
    </citation>
    <scope>NUCLEOTIDE SEQUENCE [LARGE SCALE GENOMIC DNA]</scope>
    <source>
        <strain evidence="3 4">Sa2BVA9</strain>
    </source>
</reference>
<feature type="transmembrane region" description="Helical" evidence="1">
    <location>
        <begin position="148"/>
        <end position="170"/>
    </location>
</feature>
<dbReference type="Gene3D" id="2.60.480.10">
    <property type="entry name" value="eubacterium ventriosum atcc domain"/>
    <property type="match status" value="1"/>
</dbReference>
<keyword evidence="1" id="KW-0812">Transmembrane</keyword>
<keyword evidence="4" id="KW-1185">Reference proteome</keyword>
<sequence>MNETSTPVVYVRLHSRIKIKMGSTLQIKHVANILSDPPEYENKLRETVLVHTEKKDGTLLLIDVLPLIARIKQVVPRAQVETLGSSHTLVELLPHERPPSKSLFILVWLLLFFGSALTIMNFHADVNMKEVHVRVVEMLTGYRDENPYMFQIAYSIGIGFGMAVFFNHLFKKKWNDEPTPLEVEMYLYQQNVDQFAISEEYERIKSSISADNFSGRDSP</sequence>
<keyword evidence="1" id="KW-0472">Membrane</keyword>
<evidence type="ECO:0000313" key="3">
    <source>
        <dbReference type="EMBL" id="MBD7967987.1"/>
    </source>
</evidence>
<dbReference type="Proteomes" id="UP000608071">
    <property type="component" value="Unassembled WGS sequence"/>
</dbReference>
<dbReference type="InterPro" id="IPR038548">
    <property type="entry name" value="SporV_AA_N_sf"/>
</dbReference>
<comment type="caution">
    <text evidence="3">The sequence shown here is derived from an EMBL/GenBank/DDBJ whole genome shotgun (WGS) entry which is preliminary data.</text>
</comment>